<organism evidence="12 13">
    <name type="scientific">Paucilactobacillus nenjiangensis</name>
    <dbReference type="NCBI Taxonomy" id="1296540"/>
    <lineage>
        <taxon>Bacteria</taxon>
        <taxon>Bacillati</taxon>
        <taxon>Bacillota</taxon>
        <taxon>Bacilli</taxon>
        <taxon>Lactobacillales</taxon>
        <taxon>Lactobacillaceae</taxon>
        <taxon>Paucilactobacillus</taxon>
    </lineage>
</organism>
<keyword evidence="5 10" id="KW-0378">Hydrolase</keyword>
<dbReference type="GO" id="GO:0009117">
    <property type="term" value="P:nucleotide metabolic process"/>
    <property type="evidence" value="ECO:0007669"/>
    <property type="project" value="UniProtKB-KW"/>
</dbReference>
<keyword evidence="6 10" id="KW-0460">Magnesium</keyword>
<dbReference type="InterPro" id="IPR020922">
    <property type="entry name" value="dITP/XTP_pyrophosphatase"/>
</dbReference>
<evidence type="ECO:0000256" key="4">
    <source>
        <dbReference type="ARBA" id="ARBA00022741"/>
    </source>
</evidence>
<comment type="catalytic activity">
    <reaction evidence="9 10">
        <text>XTP + H2O = XMP + diphosphate + H(+)</text>
        <dbReference type="Rhea" id="RHEA:28610"/>
        <dbReference type="ChEBI" id="CHEBI:15377"/>
        <dbReference type="ChEBI" id="CHEBI:15378"/>
        <dbReference type="ChEBI" id="CHEBI:33019"/>
        <dbReference type="ChEBI" id="CHEBI:57464"/>
        <dbReference type="ChEBI" id="CHEBI:61314"/>
        <dbReference type="EC" id="3.6.1.66"/>
    </reaction>
</comment>
<dbReference type="GO" id="GO:0009146">
    <property type="term" value="P:purine nucleoside triphosphate catabolic process"/>
    <property type="evidence" value="ECO:0007669"/>
    <property type="project" value="UniProtKB-UniRule"/>
</dbReference>
<dbReference type="GO" id="GO:0035870">
    <property type="term" value="F:dITP diphosphatase activity"/>
    <property type="evidence" value="ECO:0007669"/>
    <property type="project" value="UniProtKB-UniRule"/>
</dbReference>
<comment type="similarity">
    <text evidence="1 10 11">Belongs to the HAM1 NTPase family.</text>
</comment>
<evidence type="ECO:0000256" key="11">
    <source>
        <dbReference type="RuleBase" id="RU003781"/>
    </source>
</evidence>
<name>A0A5P1X4I8_9LACO</name>
<dbReference type="HAMAP" id="MF_01405">
    <property type="entry name" value="Non_canon_purine_NTPase"/>
    <property type="match status" value="1"/>
</dbReference>
<feature type="binding site" evidence="10">
    <location>
        <position position="71"/>
    </location>
    <ligand>
        <name>substrate</name>
    </ligand>
</feature>
<dbReference type="OrthoDB" id="9807456at2"/>
<feature type="binding site" evidence="10">
    <location>
        <begin position="8"/>
        <end position="13"/>
    </location>
    <ligand>
        <name>substrate</name>
    </ligand>
</feature>
<evidence type="ECO:0000256" key="5">
    <source>
        <dbReference type="ARBA" id="ARBA00022801"/>
    </source>
</evidence>
<feature type="binding site" evidence="10">
    <location>
        <begin position="180"/>
        <end position="181"/>
    </location>
    <ligand>
        <name>substrate</name>
    </ligand>
</feature>
<sequence length="198" mass="22082">MNEIIVATNNDGKAREYRELFAPIGIKIKTLKDFPDLPEIDETGTTFEENALIKAQTVSKATNLPVVADDTGLMIDALNGAPGVYSARYAGNHDDQANIDKVLRNLQSVDLPDRTARFHTSLVAVKPNGDQLLVQGEVEGSILTQQRGHHGFGYDSIFFVNQFNKSMAELTDTQKNEISHRGNAMRNLMTNFETWWNE</sequence>
<gene>
    <name evidence="12" type="ORF">F0161_08145</name>
</gene>
<dbReference type="PANTHER" id="PTHR11067">
    <property type="entry name" value="INOSINE TRIPHOSPHATE PYROPHOSPHATASE/HAM1 PROTEIN"/>
    <property type="match status" value="1"/>
</dbReference>
<evidence type="ECO:0000256" key="7">
    <source>
        <dbReference type="ARBA" id="ARBA00023080"/>
    </source>
</evidence>
<comment type="catalytic activity">
    <reaction evidence="8 10">
        <text>dITP + H2O = dIMP + diphosphate + H(+)</text>
        <dbReference type="Rhea" id="RHEA:28342"/>
        <dbReference type="ChEBI" id="CHEBI:15377"/>
        <dbReference type="ChEBI" id="CHEBI:15378"/>
        <dbReference type="ChEBI" id="CHEBI:33019"/>
        <dbReference type="ChEBI" id="CHEBI:61194"/>
        <dbReference type="ChEBI" id="CHEBI:61382"/>
        <dbReference type="EC" id="3.6.1.66"/>
    </reaction>
</comment>
<comment type="cofactor">
    <cofactor evidence="10">
        <name>Mg(2+)</name>
        <dbReference type="ChEBI" id="CHEBI:18420"/>
    </cofactor>
    <text evidence="10">Binds 1 Mg(2+) ion per subunit.</text>
</comment>
<dbReference type="CDD" id="cd00515">
    <property type="entry name" value="HAM1"/>
    <property type="match status" value="1"/>
</dbReference>
<dbReference type="RefSeq" id="WP_150204271.1">
    <property type="nucleotide sequence ID" value="NZ_CP043939.1"/>
</dbReference>
<dbReference type="PANTHER" id="PTHR11067:SF9">
    <property type="entry name" value="INOSINE TRIPHOSPHATE PYROPHOSPHATASE"/>
    <property type="match status" value="1"/>
</dbReference>
<dbReference type="Gene3D" id="3.90.950.10">
    <property type="match status" value="1"/>
</dbReference>
<dbReference type="GO" id="GO:0036222">
    <property type="term" value="F:XTP diphosphatase activity"/>
    <property type="evidence" value="ECO:0007669"/>
    <property type="project" value="UniProtKB-UniRule"/>
</dbReference>
<evidence type="ECO:0000256" key="9">
    <source>
        <dbReference type="ARBA" id="ARBA00052017"/>
    </source>
</evidence>
<feature type="binding site" evidence="10">
    <location>
        <begin position="152"/>
        <end position="155"/>
    </location>
    <ligand>
        <name>substrate</name>
    </ligand>
</feature>
<keyword evidence="4 10" id="KW-0547">Nucleotide-binding</keyword>
<dbReference type="EC" id="3.6.1.66" evidence="10"/>
<dbReference type="GO" id="GO:0046872">
    <property type="term" value="F:metal ion binding"/>
    <property type="evidence" value="ECO:0007669"/>
    <property type="project" value="UniProtKB-KW"/>
</dbReference>
<evidence type="ECO:0000256" key="1">
    <source>
        <dbReference type="ARBA" id="ARBA00008023"/>
    </source>
</evidence>
<dbReference type="GO" id="GO:0036220">
    <property type="term" value="F:ITP diphosphatase activity"/>
    <property type="evidence" value="ECO:0007669"/>
    <property type="project" value="UniProtKB-UniRule"/>
</dbReference>
<evidence type="ECO:0000256" key="10">
    <source>
        <dbReference type="HAMAP-Rule" id="MF_01405"/>
    </source>
</evidence>
<dbReference type="NCBIfam" id="NF011397">
    <property type="entry name" value="PRK14822.1"/>
    <property type="match status" value="1"/>
</dbReference>
<dbReference type="GO" id="GO:0017111">
    <property type="term" value="F:ribonucleoside triphosphate phosphatase activity"/>
    <property type="evidence" value="ECO:0007669"/>
    <property type="project" value="InterPro"/>
</dbReference>
<comment type="subunit">
    <text evidence="2 10">Homodimer.</text>
</comment>
<comment type="catalytic activity">
    <reaction evidence="10">
        <text>ITP + H2O = IMP + diphosphate + H(+)</text>
        <dbReference type="Rhea" id="RHEA:29399"/>
        <dbReference type="ChEBI" id="CHEBI:15377"/>
        <dbReference type="ChEBI" id="CHEBI:15378"/>
        <dbReference type="ChEBI" id="CHEBI:33019"/>
        <dbReference type="ChEBI" id="CHEBI:58053"/>
        <dbReference type="ChEBI" id="CHEBI:61402"/>
        <dbReference type="EC" id="3.6.1.66"/>
    </reaction>
</comment>
<dbReference type="InterPro" id="IPR002637">
    <property type="entry name" value="RdgB/HAM1"/>
</dbReference>
<comment type="function">
    <text evidence="10">Pyrophosphatase that catalyzes the hydrolysis of nucleoside triphosphates to their monophosphate derivatives, with a high preference for the non-canonical purine nucleotides XTP (xanthosine triphosphate), dITP (deoxyinosine triphosphate) and ITP. Seems to function as a house-cleaning enzyme that removes non-canonical purine nucleotides from the nucleotide pool, thus preventing their incorporation into DNA/RNA and avoiding chromosomal lesions.</text>
</comment>
<dbReference type="GO" id="GO:0000166">
    <property type="term" value="F:nucleotide binding"/>
    <property type="evidence" value="ECO:0007669"/>
    <property type="project" value="UniProtKB-KW"/>
</dbReference>
<evidence type="ECO:0000313" key="12">
    <source>
        <dbReference type="EMBL" id="QER67814.1"/>
    </source>
</evidence>
<dbReference type="FunFam" id="3.90.950.10:FF:000001">
    <property type="entry name" value="dITP/XTP pyrophosphatase"/>
    <property type="match status" value="1"/>
</dbReference>
<dbReference type="Proteomes" id="UP000325295">
    <property type="component" value="Chromosome"/>
</dbReference>
<dbReference type="NCBIfam" id="TIGR00042">
    <property type="entry name" value="RdgB/HAM1 family non-canonical purine NTP pyrophosphatase"/>
    <property type="match status" value="1"/>
</dbReference>
<protein>
    <recommendedName>
        <fullName evidence="10">dITP/XTP pyrophosphatase</fullName>
        <ecNumber evidence="10">3.6.1.66</ecNumber>
    </recommendedName>
    <alternativeName>
        <fullName evidence="10">Non-canonical purine NTP pyrophosphatase</fullName>
    </alternativeName>
    <alternativeName>
        <fullName evidence="10">Non-standard purine NTP pyrophosphatase</fullName>
    </alternativeName>
    <alternativeName>
        <fullName evidence="10">Nucleoside-triphosphate diphosphatase</fullName>
    </alternativeName>
    <alternativeName>
        <fullName evidence="10">Nucleoside-triphosphate pyrophosphatase</fullName>
        <shortName evidence="10">NTPase</shortName>
    </alternativeName>
</protein>
<dbReference type="SUPFAM" id="SSF52972">
    <property type="entry name" value="ITPase-like"/>
    <property type="match status" value="1"/>
</dbReference>
<feature type="binding site" evidence="10">
    <location>
        <position position="70"/>
    </location>
    <ligand>
        <name>Mg(2+)</name>
        <dbReference type="ChEBI" id="CHEBI:18420"/>
    </ligand>
</feature>
<dbReference type="KEGG" id="lnn:F0161_08145"/>
<dbReference type="EMBL" id="CP043939">
    <property type="protein sequence ID" value="QER67814.1"/>
    <property type="molecule type" value="Genomic_DNA"/>
</dbReference>
<keyword evidence="3 10" id="KW-0479">Metal-binding</keyword>
<dbReference type="Pfam" id="PF01725">
    <property type="entry name" value="Ham1p_like"/>
    <property type="match status" value="1"/>
</dbReference>
<reference evidence="12 13" key="1">
    <citation type="submission" date="2019-09" db="EMBL/GenBank/DDBJ databases">
        <title>Complete Genome Sequence of Lactobacillus nenjiangensis SH-Y15, isolated from sauerkraut.</title>
        <authorList>
            <person name="Yang H."/>
        </authorList>
    </citation>
    <scope>NUCLEOTIDE SEQUENCE [LARGE SCALE GENOMIC DNA]</scope>
    <source>
        <strain evidence="12 13">SH-Y15</strain>
    </source>
</reference>
<keyword evidence="7 10" id="KW-0546">Nucleotide metabolism</keyword>
<accession>A0A5P1X4I8</accession>
<evidence type="ECO:0000256" key="2">
    <source>
        <dbReference type="ARBA" id="ARBA00011738"/>
    </source>
</evidence>
<keyword evidence="13" id="KW-1185">Reference proteome</keyword>
<evidence type="ECO:0000256" key="3">
    <source>
        <dbReference type="ARBA" id="ARBA00022723"/>
    </source>
</evidence>
<evidence type="ECO:0000313" key="13">
    <source>
        <dbReference type="Proteomes" id="UP000325295"/>
    </source>
</evidence>
<dbReference type="AlphaFoldDB" id="A0A5P1X4I8"/>
<feature type="binding site" evidence="10">
    <location>
        <position position="41"/>
    </location>
    <ligand>
        <name>Mg(2+)</name>
        <dbReference type="ChEBI" id="CHEBI:18420"/>
    </ligand>
</feature>
<evidence type="ECO:0000256" key="8">
    <source>
        <dbReference type="ARBA" id="ARBA00051875"/>
    </source>
</evidence>
<dbReference type="GO" id="GO:0005829">
    <property type="term" value="C:cytosol"/>
    <property type="evidence" value="ECO:0007669"/>
    <property type="project" value="TreeGrafter"/>
</dbReference>
<feature type="binding site" evidence="10">
    <location>
        <position position="175"/>
    </location>
    <ligand>
        <name>substrate</name>
    </ligand>
</feature>
<dbReference type="InterPro" id="IPR029001">
    <property type="entry name" value="ITPase-like_fam"/>
</dbReference>
<proteinExistence type="inferred from homology"/>
<feature type="active site" description="Proton acceptor" evidence="10">
    <location>
        <position position="70"/>
    </location>
</feature>
<evidence type="ECO:0000256" key="6">
    <source>
        <dbReference type="ARBA" id="ARBA00022842"/>
    </source>
</evidence>